<sequence>MNSAIYLGDVRHRRFAVAEHHFKYPMYMMCIDLDEQHLLDDIHPLFGTKGKKLLRFEQADYLTGSIKSLKQRALDKSLEMGVDASDNKVYLMGQCRCFGYYFSPVNFYFFSKEDGEYTHMIAEVSNTPWNERHYYLVPLGKKVNFEKTFHVSPFMNLDMEYHWHIKAPSQYAFVHIENKKERELLFDATLRLQRVPLDKPSMSSLLKQFPAMTFSILKGIYWQALKLFLKRVPFISHPGSL</sequence>
<evidence type="ECO:0000313" key="2">
    <source>
        <dbReference type="Proteomes" id="UP000031327"/>
    </source>
</evidence>
<accession>A0A0C1Q8I2</accession>
<gene>
    <name evidence="1" type="ORF">JF50_15585</name>
</gene>
<dbReference type="PANTHER" id="PTHR33973">
    <property type="entry name" value="OS07G0153300 PROTEIN"/>
    <property type="match status" value="1"/>
</dbReference>
<dbReference type="OrthoDB" id="9778801at2"/>
<evidence type="ECO:0000313" key="1">
    <source>
        <dbReference type="EMBL" id="KID55780.1"/>
    </source>
</evidence>
<protein>
    <submittedName>
        <fullName evidence="1">Plasmid partition ParA protein</fullName>
    </submittedName>
</protein>
<dbReference type="PANTHER" id="PTHR33973:SF4">
    <property type="entry name" value="OS07G0153300 PROTEIN"/>
    <property type="match status" value="1"/>
</dbReference>
<dbReference type="InterPro" id="IPR010775">
    <property type="entry name" value="DUF1365"/>
</dbReference>
<dbReference type="EMBL" id="JWIC01000007">
    <property type="protein sequence ID" value="KID55780.1"/>
    <property type="molecule type" value="Genomic_DNA"/>
</dbReference>
<reference evidence="1 2" key="1">
    <citation type="submission" date="2014-12" db="EMBL/GenBank/DDBJ databases">
        <title>Draft Genome Sequence of Pseudoalteromonas luteoviolacea HI1.</title>
        <authorList>
            <person name="Asahina A.Y."/>
            <person name="Hadfield M.G."/>
        </authorList>
    </citation>
    <scope>NUCLEOTIDE SEQUENCE [LARGE SCALE GENOMIC DNA]</scope>
    <source>
        <strain evidence="1 2">HI1</strain>
    </source>
</reference>
<dbReference type="Pfam" id="PF07103">
    <property type="entry name" value="DUF1365"/>
    <property type="match status" value="1"/>
</dbReference>
<dbReference type="RefSeq" id="WP_039610356.1">
    <property type="nucleotide sequence ID" value="NZ_JWIC01000007.1"/>
</dbReference>
<proteinExistence type="predicted"/>
<dbReference type="AlphaFoldDB" id="A0A0C1Q8I2"/>
<organism evidence="1 2">
    <name type="scientific">Pseudoalteromonas luteoviolacea</name>
    <dbReference type="NCBI Taxonomy" id="43657"/>
    <lineage>
        <taxon>Bacteria</taxon>
        <taxon>Pseudomonadati</taxon>
        <taxon>Pseudomonadota</taxon>
        <taxon>Gammaproteobacteria</taxon>
        <taxon>Alteromonadales</taxon>
        <taxon>Pseudoalteromonadaceae</taxon>
        <taxon>Pseudoalteromonas</taxon>
    </lineage>
</organism>
<dbReference type="Proteomes" id="UP000031327">
    <property type="component" value="Unassembled WGS sequence"/>
</dbReference>
<comment type="caution">
    <text evidence="1">The sequence shown here is derived from an EMBL/GenBank/DDBJ whole genome shotgun (WGS) entry which is preliminary data.</text>
</comment>
<name>A0A0C1Q8I2_9GAMM</name>